<dbReference type="EMBL" id="ONZQ02000013">
    <property type="protein sequence ID" value="SPO05711.1"/>
    <property type="molecule type" value="Genomic_DNA"/>
</dbReference>
<evidence type="ECO:0000256" key="5">
    <source>
        <dbReference type="ARBA" id="ARBA00022946"/>
    </source>
</evidence>
<feature type="domain" description="Peptidase M16 C-terminal" evidence="13">
    <location>
        <begin position="202"/>
        <end position="373"/>
    </location>
</feature>
<dbReference type="FunFam" id="3.30.830.10:FF:000039">
    <property type="entry name" value="Ubiquinol-cytochrome c reductase core subunit 2"/>
    <property type="match status" value="1"/>
</dbReference>
<keyword evidence="5" id="KW-0809">Transit peptide</keyword>
<dbReference type="Pfam" id="PF05193">
    <property type="entry name" value="Peptidase_M16_C"/>
    <property type="match status" value="1"/>
</dbReference>
<accession>A0AAE8N3F3</accession>
<name>A0AAE8N3F3_9PEZI</name>
<dbReference type="Pfam" id="PF00675">
    <property type="entry name" value="Peptidase_M16"/>
    <property type="match status" value="1"/>
</dbReference>
<keyword evidence="8" id="KW-0472">Membrane</keyword>
<evidence type="ECO:0000256" key="6">
    <source>
        <dbReference type="ARBA" id="ARBA00022982"/>
    </source>
</evidence>
<evidence type="ECO:0000256" key="1">
    <source>
        <dbReference type="ARBA" id="ARBA00004443"/>
    </source>
</evidence>
<evidence type="ECO:0000256" key="3">
    <source>
        <dbReference type="ARBA" id="ARBA00022660"/>
    </source>
</evidence>
<dbReference type="InterPro" id="IPR050361">
    <property type="entry name" value="MPP/UQCRC_Complex"/>
</dbReference>
<comment type="subcellular location">
    <subcellularLocation>
        <location evidence="1">Mitochondrion inner membrane</location>
        <topology evidence="1">Peripheral membrane protein</topology>
        <orientation evidence="1">Matrix side</orientation>
    </subcellularLocation>
</comment>
<evidence type="ECO:0000313" key="15">
    <source>
        <dbReference type="Proteomes" id="UP001187682"/>
    </source>
</evidence>
<comment type="similarity">
    <text evidence="9">Belongs to the peptidase M16 family. UQCRC2/QCR2 subfamily.</text>
</comment>
<evidence type="ECO:0000256" key="11">
    <source>
        <dbReference type="ARBA" id="ARBA00041372"/>
    </source>
</evidence>
<keyword evidence="3" id="KW-0679">Respiratory chain</keyword>
<evidence type="ECO:0000256" key="10">
    <source>
        <dbReference type="ARBA" id="ARBA00040751"/>
    </source>
</evidence>
<dbReference type="Gene3D" id="3.30.830.10">
    <property type="entry name" value="Metalloenzyme, LuxS/M16 peptidase-like"/>
    <property type="match status" value="2"/>
</dbReference>
<dbReference type="GO" id="GO:0046872">
    <property type="term" value="F:metal ion binding"/>
    <property type="evidence" value="ECO:0007669"/>
    <property type="project" value="InterPro"/>
</dbReference>
<dbReference type="SUPFAM" id="SSF63411">
    <property type="entry name" value="LuxS/MPP-like metallohydrolase"/>
    <property type="match status" value="2"/>
</dbReference>
<dbReference type="InterPro" id="IPR011765">
    <property type="entry name" value="Pept_M16_N"/>
</dbReference>
<dbReference type="AlphaFoldDB" id="A0AAE8N3F3"/>
<dbReference type="PANTHER" id="PTHR11851:SF209">
    <property type="entry name" value="CYTOCHROME B-C1 COMPLEX SUBUNIT 2, MITOCHONDRIAL"/>
    <property type="match status" value="1"/>
</dbReference>
<evidence type="ECO:0000256" key="7">
    <source>
        <dbReference type="ARBA" id="ARBA00023128"/>
    </source>
</evidence>
<evidence type="ECO:0000256" key="2">
    <source>
        <dbReference type="ARBA" id="ARBA00022448"/>
    </source>
</evidence>
<reference evidence="14" key="1">
    <citation type="submission" date="2018-03" db="EMBL/GenBank/DDBJ databases">
        <authorList>
            <person name="Guldener U."/>
        </authorList>
    </citation>
    <scope>NUCLEOTIDE SEQUENCE</scope>
</reference>
<keyword evidence="15" id="KW-1185">Reference proteome</keyword>
<keyword evidence="2" id="KW-0813">Transport</keyword>
<proteinExistence type="inferred from homology"/>
<evidence type="ECO:0000256" key="8">
    <source>
        <dbReference type="ARBA" id="ARBA00023136"/>
    </source>
</evidence>
<keyword evidence="4" id="KW-0999">Mitochondrion inner membrane</keyword>
<evidence type="ECO:0000259" key="13">
    <source>
        <dbReference type="Pfam" id="PF05193"/>
    </source>
</evidence>
<organism evidence="14 15">
    <name type="scientific">Cephalotrichum gorgonifer</name>
    <dbReference type="NCBI Taxonomy" id="2041049"/>
    <lineage>
        <taxon>Eukaryota</taxon>
        <taxon>Fungi</taxon>
        <taxon>Dikarya</taxon>
        <taxon>Ascomycota</taxon>
        <taxon>Pezizomycotina</taxon>
        <taxon>Sordariomycetes</taxon>
        <taxon>Hypocreomycetidae</taxon>
        <taxon>Microascales</taxon>
        <taxon>Microascaceae</taxon>
        <taxon>Cephalotrichum</taxon>
    </lineage>
</organism>
<dbReference type="InterPro" id="IPR007863">
    <property type="entry name" value="Peptidase_M16_C"/>
</dbReference>
<evidence type="ECO:0000256" key="4">
    <source>
        <dbReference type="ARBA" id="ARBA00022792"/>
    </source>
</evidence>
<evidence type="ECO:0000259" key="12">
    <source>
        <dbReference type="Pfam" id="PF00675"/>
    </source>
</evidence>
<sequence>MISRSSLTRLALGSARSARTLQTRGFAAAASSPSPFETYEAAGVKIASRDAHGPTSKLAVVVKAGTRYQPLPGLTVGLEEFAFKNTSKRSALRITRESELLGGQLTAYHTREALVLEAGFLRGDIPYFTELLAEVISQTRFTTHELKEDVERVIQVNQAKLAANPSAIALDAAHSIAFHNGLGSPLYPSPSASSRHYLDEYSLADFAEAAYTKPNIALVAEGASQSTLSQWTDKFFSELSSAPSGQFAVKSSPSAYYGGEQRIDHQTGNAVVIAFPGASASASGPEVAVLAALLGGQPSVKWSPGFSLVSKIAASSGVSASTTNFKYSDAGLLAIQLSGSASAVRKAAEETVKALQSVAAGSMSKEDLAKAIAKAKFDALDSGESLVSVGSALVHGAQPVKAADLVNSYAAVTAQKLQSVAKTLVDGKATVATVGDLHVLPFAEELGLRV</sequence>
<gene>
    <name evidence="14" type="ORF">DNG_08398</name>
</gene>
<comment type="caution">
    <text evidence="14">The sequence shown here is derived from an EMBL/GenBank/DDBJ whole genome shotgun (WGS) entry which is preliminary data.</text>
</comment>
<dbReference type="PANTHER" id="PTHR11851">
    <property type="entry name" value="METALLOPROTEASE"/>
    <property type="match status" value="1"/>
</dbReference>
<dbReference type="FunFam" id="3.30.830.10:FF:000021">
    <property type="entry name" value="Cytochrome b-c1 complex subunit 2"/>
    <property type="match status" value="1"/>
</dbReference>
<evidence type="ECO:0000256" key="9">
    <source>
        <dbReference type="ARBA" id="ARBA00038146"/>
    </source>
</evidence>
<feature type="domain" description="Peptidase M16 N-terminal" evidence="12">
    <location>
        <begin position="46"/>
        <end position="187"/>
    </location>
</feature>
<evidence type="ECO:0000313" key="14">
    <source>
        <dbReference type="EMBL" id="SPO05711.1"/>
    </source>
</evidence>
<protein>
    <recommendedName>
        <fullName evidence="10">Cytochrome b-c1 complex subunit 2, mitochondrial</fullName>
    </recommendedName>
    <alternativeName>
        <fullName evidence="11">Core protein II</fullName>
    </alternativeName>
</protein>
<dbReference type="InterPro" id="IPR011249">
    <property type="entry name" value="Metalloenz_LuxS/M16"/>
</dbReference>
<dbReference type="GO" id="GO:0005743">
    <property type="term" value="C:mitochondrial inner membrane"/>
    <property type="evidence" value="ECO:0007669"/>
    <property type="project" value="UniProtKB-SubCell"/>
</dbReference>
<keyword evidence="6" id="KW-0249">Electron transport</keyword>
<dbReference type="Proteomes" id="UP001187682">
    <property type="component" value="Unassembled WGS sequence"/>
</dbReference>
<keyword evidence="7" id="KW-0496">Mitochondrion</keyword>